<keyword evidence="6" id="KW-1185">Reference proteome</keyword>
<dbReference type="InterPro" id="IPR008936">
    <property type="entry name" value="Rho_GTPase_activation_prot"/>
</dbReference>
<dbReference type="GO" id="GO:0007264">
    <property type="term" value="P:small GTPase-mediated signal transduction"/>
    <property type="evidence" value="ECO:0007669"/>
    <property type="project" value="TreeGrafter"/>
</dbReference>
<dbReference type="Proteomes" id="UP000242146">
    <property type="component" value="Unassembled WGS sequence"/>
</dbReference>
<feature type="domain" description="F-BAR" evidence="4">
    <location>
        <begin position="7"/>
        <end position="396"/>
    </location>
</feature>
<dbReference type="GO" id="GO:0005886">
    <property type="term" value="C:plasma membrane"/>
    <property type="evidence" value="ECO:0007669"/>
    <property type="project" value="TreeGrafter"/>
</dbReference>
<dbReference type="InterPro" id="IPR031160">
    <property type="entry name" value="F_BAR_dom"/>
</dbReference>
<dbReference type="GO" id="GO:0005096">
    <property type="term" value="F:GTPase activator activity"/>
    <property type="evidence" value="ECO:0007669"/>
    <property type="project" value="TreeGrafter"/>
</dbReference>
<dbReference type="SUPFAM" id="SSF48350">
    <property type="entry name" value="GTPase activation domain, GAP"/>
    <property type="match status" value="1"/>
</dbReference>
<feature type="region of interest" description="Disordered" evidence="2">
    <location>
        <begin position="644"/>
        <end position="735"/>
    </location>
</feature>
<dbReference type="Gene3D" id="1.20.1270.60">
    <property type="entry name" value="Arfaptin homology (AH) domain/BAR domain"/>
    <property type="match status" value="2"/>
</dbReference>
<feature type="domain" description="Rho-GAP" evidence="3">
    <location>
        <begin position="431"/>
        <end position="633"/>
    </location>
</feature>
<evidence type="ECO:0000313" key="5">
    <source>
        <dbReference type="EMBL" id="ORX61931.1"/>
    </source>
</evidence>
<dbReference type="AlphaFoldDB" id="A0A1X2GV72"/>
<feature type="compositionally biased region" description="Pro residues" evidence="2">
    <location>
        <begin position="723"/>
        <end position="732"/>
    </location>
</feature>
<dbReference type="GO" id="GO:0005737">
    <property type="term" value="C:cytoplasm"/>
    <property type="evidence" value="ECO:0007669"/>
    <property type="project" value="TreeGrafter"/>
</dbReference>
<evidence type="ECO:0000313" key="6">
    <source>
        <dbReference type="Proteomes" id="UP000242146"/>
    </source>
</evidence>
<accession>A0A1X2GV72</accession>
<organism evidence="5 6">
    <name type="scientific">Hesseltinella vesiculosa</name>
    <dbReference type="NCBI Taxonomy" id="101127"/>
    <lineage>
        <taxon>Eukaryota</taxon>
        <taxon>Fungi</taxon>
        <taxon>Fungi incertae sedis</taxon>
        <taxon>Mucoromycota</taxon>
        <taxon>Mucoromycotina</taxon>
        <taxon>Mucoromycetes</taxon>
        <taxon>Mucorales</taxon>
        <taxon>Cunninghamellaceae</taxon>
        <taxon>Hesseltinella</taxon>
    </lineage>
</organism>
<sequence>MPKPNTLHIFQDAFWTPASPQGLPNFADGLHVLHNRLAQSIQENNTIIKYIQRRIQAEEQYASYLPTDAVHLPLFDDDLGVSLKQCFHMVCNESLSSAQVHRTRATNVTAMVLDPVERMASKYKSTVEAAKKSAAVLLAKFDSQAKITLAAQQEYHVKCKKVQAHQPHYRPPPTSASTVDLASHTWSRQDLTLLLTRLDQTHQPLLGQHLLDGIGQSAGQDAEAVCQQLLAQGWITPTTAHFTDSFTVEATYAVLTSSQSPLLLLADPLASDEFVSSSSSSMISTASSSASSPSTFGFWMRRSKQPTSLQDLCQDMNQADHDYKQATKLLESLRLGIEETLFAHFEEMELLELERIQTLKHAFISMAAVLSNTIPMYQETYDQLMLYQETLHPEKDLKIIVEHTKVGRFCPKPILYTNFFDGPATDQIFGVPLEDLARKEQMPIPLLISNGLATIESHLDTMQDHDRSKLWVHPHPLRTIHKVRNELNGFTQIPITMHTLNNYDVSILSSVLWLYLLELPEPLTTSELYDTVKLLYAGSTHHDVVNTHLSSVGNLMATLPAANYELIKALLYHFQKFLASINDDKLRARTQQSLIHRFAPVFARSDASSNQHRHDRHPVRFLKDLLNHADAIFTDQVDAAHAQHQQRQQVLFQRLSQSQRRSSSSEMTSSSSSEQDRPPLPPKRNNTVSLPTARRLPLVLAPSSRTLFEDPEEMPPLVTAPSKPLPPSPQQPSPVMVEAPATMIVEDDDDDHISLDSFFLGE</sequence>
<dbReference type="InterPro" id="IPR027267">
    <property type="entry name" value="AH/BAR_dom_sf"/>
</dbReference>
<dbReference type="GO" id="GO:0000935">
    <property type="term" value="C:division septum"/>
    <property type="evidence" value="ECO:0007669"/>
    <property type="project" value="TreeGrafter"/>
</dbReference>
<evidence type="ECO:0000256" key="2">
    <source>
        <dbReference type="SAM" id="MobiDB-lite"/>
    </source>
</evidence>
<dbReference type="GO" id="GO:0007010">
    <property type="term" value="P:cytoskeleton organization"/>
    <property type="evidence" value="ECO:0007669"/>
    <property type="project" value="TreeGrafter"/>
</dbReference>
<feature type="compositionally biased region" description="Low complexity" evidence="2">
    <location>
        <begin position="644"/>
        <end position="673"/>
    </location>
</feature>
<dbReference type="Pfam" id="PF00611">
    <property type="entry name" value="FCH"/>
    <property type="match status" value="1"/>
</dbReference>
<dbReference type="EMBL" id="MCGT01000002">
    <property type="protein sequence ID" value="ORX61931.1"/>
    <property type="molecule type" value="Genomic_DNA"/>
</dbReference>
<dbReference type="PROSITE" id="PS50238">
    <property type="entry name" value="RHOGAP"/>
    <property type="match status" value="1"/>
</dbReference>
<name>A0A1X2GV72_9FUNG</name>
<dbReference type="SUPFAM" id="SSF103657">
    <property type="entry name" value="BAR/IMD domain-like"/>
    <property type="match status" value="1"/>
</dbReference>
<dbReference type="InterPro" id="IPR000198">
    <property type="entry name" value="RhoGAP_dom"/>
</dbReference>
<evidence type="ECO:0008006" key="7">
    <source>
        <dbReference type="Google" id="ProtNLM"/>
    </source>
</evidence>
<dbReference type="OrthoDB" id="2155291at2759"/>
<keyword evidence="1" id="KW-0175">Coiled coil</keyword>
<dbReference type="InterPro" id="IPR001060">
    <property type="entry name" value="FCH_dom"/>
</dbReference>
<dbReference type="Pfam" id="PF00620">
    <property type="entry name" value="RhoGAP"/>
    <property type="match status" value="1"/>
</dbReference>
<reference evidence="5 6" key="1">
    <citation type="submission" date="2016-07" db="EMBL/GenBank/DDBJ databases">
        <title>Pervasive Adenine N6-methylation of Active Genes in Fungi.</title>
        <authorList>
            <consortium name="DOE Joint Genome Institute"/>
            <person name="Mondo S.J."/>
            <person name="Dannebaum R.O."/>
            <person name="Kuo R.C."/>
            <person name="Labutti K."/>
            <person name="Haridas S."/>
            <person name="Kuo A."/>
            <person name="Salamov A."/>
            <person name="Ahrendt S.R."/>
            <person name="Lipzen A."/>
            <person name="Sullivan W."/>
            <person name="Andreopoulos W.B."/>
            <person name="Clum A."/>
            <person name="Lindquist E."/>
            <person name="Daum C."/>
            <person name="Ramamoorthy G.K."/>
            <person name="Gryganskyi A."/>
            <person name="Culley D."/>
            <person name="Magnuson J.K."/>
            <person name="James T.Y."/>
            <person name="O'Malley M.A."/>
            <person name="Stajich J.E."/>
            <person name="Spatafora J.W."/>
            <person name="Visel A."/>
            <person name="Grigoriev I.V."/>
        </authorList>
    </citation>
    <scope>NUCLEOTIDE SEQUENCE [LARGE SCALE GENOMIC DNA]</scope>
    <source>
        <strain evidence="5 6">NRRL 3301</strain>
    </source>
</reference>
<dbReference type="SMART" id="SM00055">
    <property type="entry name" value="FCH"/>
    <property type="match status" value="1"/>
</dbReference>
<evidence type="ECO:0000256" key="1">
    <source>
        <dbReference type="PROSITE-ProRule" id="PRU01077"/>
    </source>
</evidence>
<dbReference type="SMART" id="SM00324">
    <property type="entry name" value="RhoGAP"/>
    <property type="match status" value="1"/>
</dbReference>
<dbReference type="PROSITE" id="PS51741">
    <property type="entry name" value="F_BAR"/>
    <property type="match status" value="1"/>
</dbReference>
<gene>
    <name evidence="5" type="ORF">DM01DRAFT_1403664</name>
</gene>
<evidence type="ECO:0000259" key="4">
    <source>
        <dbReference type="PROSITE" id="PS51741"/>
    </source>
</evidence>
<dbReference type="Gene3D" id="1.10.555.10">
    <property type="entry name" value="Rho GTPase activation protein"/>
    <property type="match status" value="1"/>
</dbReference>
<proteinExistence type="predicted"/>
<evidence type="ECO:0000259" key="3">
    <source>
        <dbReference type="PROSITE" id="PS50238"/>
    </source>
</evidence>
<dbReference type="PANTHER" id="PTHR23065:SF17">
    <property type="entry name" value="RHO-GTPASE-ACTIVATING PROTEIN RGD2"/>
    <property type="match status" value="1"/>
</dbReference>
<comment type="caution">
    <text evidence="5">The sequence shown here is derived from an EMBL/GenBank/DDBJ whole genome shotgun (WGS) entry which is preliminary data.</text>
</comment>
<protein>
    <recommendedName>
        <fullName evidence="7">Rho-GAP domain-containing protein</fullName>
    </recommendedName>
</protein>
<dbReference type="STRING" id="101127.A0A1X2GV72"/>
<dbReference type="PANTHER" id="PTHR23065">
    <property type="entry name" value="PROLINE-SERINE-THREONINE PHOSPHATASE INTERACTING PROTEIN 1"/>
    <property type="match status" value="1"/>
</dbReference>